<feature type="non-terminal residue" evidence="2">
    <location>
        <position position="1"/>
    </location>
</feature>
<keyword evidence="3" id="KW-1185">Reference proteome</keyword>
<evidence type="ECO:0000313" key="3">
    <source>
        <dbReference type="Proteomes" id="UP001627284"/>
    </source>
</evidence>
<evidence type="ECO:0000256" key="1">
    <source>
        <dbReference type="SAM" id="MobiDB-lite"/>
    </source>
</evidence>
<dbReference type="AlphaFoldDB" id="A0ABD2QTC1"/>
<evidence type="ECO:0000313" key="2">
    <source>
        <dbReference type="EMBL" id="KAL3322765.1"/>
    </source>
</evidence>
<protein>
    <submittedName>
        <fullName evidence="2">Uncharacterized protein</fullName>
    </submittedName>
</protein>
<feature type="region of interest" description="Disordered" evidence="1">
    <location>
        <begin position="1"/>
        <end position="20"/>
    </location>
</feature>
<dbReference type="Proteomes" id="UP001627284">
    <property type="component" value="Unassembled WGS sequence"/>
</dbReference>
<organism evidence="2 3">
    <name type="scientific">Solanum stoloniferum</name>
    <dbReference type="NCBI Taxonomy" id="62892"/>
    <lineage>
        <taxon>Eukaryota</taxon>
        <taxon>Viridiplantae</taxon>
        <taxon>Streptophyta</taxon>
        <taxon>Embryophyta</taxon>
        <taxon>Tracheophyta</taxon>
        <taxon>Spermatophyta</taxon>
        <taxon>Magnoliopsida</taxon>
        <taxon>eudicotyledons</taxon>
        <taxon>Gunneridae</taxon>
        <taxon>Pentapetalae</taxon>
        <taxon>asterids</taxon>
        <taxon>lamiids</taxon>
        <taxon>Solanales</taxon>
        <taxon>Solanaceae</taxon>
        <taxon>Solanoideae</taxon>
        <taxon>Solaneae</taxon>
        <taxon>Solanum</taxon>
    </lineage>
</organism>
<gene>
    <name evidence="2" type="ORF">AABB24_040051</name>
</gene>
<accession>A0ABD2QTC1</accession>
<comment type="caution">
    <text evidence="2">The sequence shown here is derived from an EMBL/GenBank/DDBJ whole genome shotgun (WGS) entry which is preliminary data.</text>
</comment>
<dbReference type="EMBL" id="JBJKTR010000024">
    <property type="protein sequence ID" value="KAL3322765.1"/>
    <property type="molecule type" value="Genomic_DNA"/>
</dbReference>
<name>A0ABD2QTC1_9SOLN</name>
<reference evidence="2 3" key="1">
    <citation type="submission" date="2024-05" db="EMBL/GenBank/DDBJ databases">
        <title>De novo assembly of an allotetraploid wild potato.</title>
        <authorList>
            <person name="Hosaka A.J."/>
        </authorList>
    </citation>
    <scope>NUCLEOTIDE SEQUENCE [LARGE SCALE GENOMIC DNA]</scope>
    <source>
        <tissue evidence="2">Young leaves</tissue>
    </source>
</reference>
<feature type="compositionally biased region" description="Polar residues" evidence="1">
    <location>
        <begin position="1"/>
        <end position="13"/>
    </location>
</feature>
<sequence length="118" mass="13246">LSPLDVSSPTRRFSNGDRWSHPLPRLSFAQDQASAIFNPLENRTIDSSNLISSRNLKFDGEFVRNPFEFSHPFPPKFNPIGPLYKPSPSSFSGVGNILHWEVDKGLEIAYKGSELTKV</sequence>
<proteinExistence type="predicted"/>